<dbReference type="Proteomes" id="UP000790787">
    <property type="component" value="Chromosome 23"/>
</dbReference>
<name>A0AC58TWV1_TOBAC</name>
<gene>
    <name evidence="2" type="primary">LOC142177124</name>
</gene>
<accession>A0AC58TWV1</accession>
<proteinExistence type="predicted"/>
<evidence type="ECO:0000313" key="2">
    <source>
        <dbReference type="RefSeq" id="XP_075101690.1"/>
    </source>
</evidence>
<keyword evidence="1" id="KW-1185">Reference proteome</keyword>
<organism evidence="1 2">
    <name type="scientific">Nicotiana tabacum</name>
    <name type="common">Common tobacco</name>
    <dbReference type="NCBI Taxonomy" id="4097"/>
    <lineage>
        <taxon>Eukaryota</taxon>
        <taxon>Viridiplantae</taxon>
        <taxon>Streptophyta</taxon>
        <taxon>Embryophyta</taxon>
        <taxon>Tracheophyta</taxon>
        <taxon>Spermatophyta</taxon>
        <taxon>Magnoliopsida</taxon>
        <taxon>eudicotyledons</taxon>
        <taxon>Gunneridae</taxon>
        <taxon>Pentapetalae</taxon>
        <taxon>asterids</taxon>
        <taxon>lamiids</taxon>
        <taxon>Solanales</taxon>
        <taxon>Solanaceae</taxon>
        <taxon>Nicotianoideae</taxon>
        <taxon>Nicotianeae</taxon>
        <taxon>Nicotiana</taxon>
    </lineage>
</organism>
<reference evidence="2" key="2">
    <citation type="submission" date="2025-08" db="UniProtKB">
        <authorList>
            <consortium name="RefSeq"/>
        </authorList>
    </citation>
    <scope>IDENTIFICATION</scope>
    <source>
        <tissue evidence="2">Leaf</tissue>
    </source>
</reference>
<protein>
    <submittedName>
        <fullName evidence="2">Uncharacterized protein LOC142177124</fullName>
    </submittedName>
</protein>
<reference evidence="1" key="1">
    <citation type="journal article" date="2014" name="Nat. Commun.">
        <title>The tobacco genome sequence and its comparison with those of tomato and potato.</title>
        <authorList>
            <person name="Sierro N."/>
            <person name="Battey J.N."/>
            <person name="Ouadi S."/>
            <person name="Bakaher N."/>
            <person name="Bovet L."/>
            <person name="Willig A."/>
            <person name="Goepfert S."/>
            <person name="Peitsch M.C."/>
            <person name="Ivanov N.V."/>
        </authorList>
    </citation>
    <scope>NUCLEOTIDE SEQUENCE [LARGE SCALE GENOMIC DNA]</scope>
</reference>
<dbReference type="RefSeq" id="XP_075101690.1">
    <property type="nucleotide sequence ID" value="XM_075245589.1"/>
</dbReference>
<evidence type="ECO:0000313" key="1">
    <source>
        <dbReference type="Proteomes" id="UP000790787"/>
    </source>
</evidence>
<sequence>MKVWERVVEARERRSVSISENQFGFMPGCSTTEAIRLIRRLVEQYMDRRKDLHMVFIDLEKAYDRIPREVLWRCLEVKYILVAYSSVIKDMYDGAKTQVMTVGGDSEHFSIVMGLHQGSALSPFLFALAMDALTHHIQGEKMRVAEVRMFRWMCGHTRLDKIRNENIRARVGMAPMEENMREVRLRWFGHVQRRSLDALVRRSERLALTSMRRGRGWPKKYWGKVIRKDMMQLELTEDMALDRKVCRESIRVEGIFSDSWLAGTIFLVILLLLFHCPISSSCAKGLFENSLPTLRFELFYSFFLAYGENMHNMDAGKEPQPPVAATTKGRGCGRGRGKAQPRARAAAPIEET</sequence>